<evidence type="ECO:0000256" key="2">
    <source>
        <dbReference type="ARBA" id="ARBA00022448"/>
    </source>
</evidence>
<dbReference type="Gene3D" id="2.40.170.20">
    <property type="entry name" value="TonB-dependent receptor, beta-barrel domain"/>
    <property type="match status" value="1"/>
</dbReference>
<dbReference type="Pfam" id="PF07715">
    <property type="entry name" value="Plug"/>
    <property type="match status" value="1"/>
</dbReference>
<evidence type="ECO:0000256" key="1">
    <source>
        <dbReference type="ARBA" id="ARBA00004571"/>
    </source>
</evidence>
<feature type="transmembrane region" description="Helical" evidence="8">
    <location>
        <begin position="32"/>
        <end position="53"/>
    </location>
</feature>
<dbReference type="AlphaFoldDB" id="A0A4R5DL09"/>
<evidence type="ECO:0000256" key="3">
    <source>
        <dbReference type="ARBA" id="ARBA00022452"/>
    </source>
</evidence>
<dbReference type="InterPro" id="IPR012910">
    <property type="entry name" value="Plug_dom"/>
</dbReference>
<evidence type="ECO:0000313" key="10">
    <source>
        <dbReference type="EMBL" id="TDE14759.1"/>
    </source>
</evidence>
<dbReference type="Gene3D" id="2.170.130.10">
    <property type="entry name" value="TonB-dependent receptor, plug domain"/>
    <property type="match status" value="1"/>
</dbReference>
<keyword evidence="8" id="KW-1133">Transmembrane helix</keyword>
<proteinExistence type="inferred from homology"/>
<dbReference type="Gene3D" id="2.60.40.1120">
    <property type="entry name" value="Carboxypeptidase-like, regulatory domain"/>
    <property type="match status" value="1"/>
</dbReference>
<dbReference type="SUPFAM" id="SSF49464">
    <property type="entry name" value="Carboxypeptidase regulatory domain-like"/>
    <property type="match status" value="1"/>
</dbReference>
<dbReference type="InterPro" id="IPR023997">
    <property type="entry name" value="TonB-dep_OMP_SusC/RagA_CS"/>
</dbReference>
<dbReference type="InterPro" id="IPR008969">
    <property type="entry name" value="CarboxyPept-like_regulatory"/>
</dbReference>
<keyword evidence="3 7" id="KW-1134">Transmembrane beta strand</keyword>
<evidence type="ECO:0000256" key="4">
    <source>
        <dbReference type="ARBA" id="ARBA00022692"/>
    </source>
</evidence>
<evidence type="ECO:0000259" key="9">
    <source>
        <dbReference type="Pfam" id="PF07715"/>
    </source>
</evidence>
<dbReference type="EMBL" id="SMFL01000005">
    <property type="protein sequence ID" value="TDE14759.1"/>
    <property type="molecule type" value="Genomic_DNA"/>
</dbReference>
<evidence type="ECO:0000313" key="11">
    <source>
        <dbReference type="Proteomes" id="UP000294850"/>
    </source>
</evidence>
<reference evidence="10 11" key="1">
    <citation type="submission" date="2019-03" db="EMBL/GenBank/DDBJ databases">
        <title>Dyadobacter AR-3-6 sp. nov., isolated from arctic soil.</title>
        <authorList>
            <person name="Chaudhary D.K."/>
        </authorList>
    </citation>
    <scope>NUCLEOTIDE SEQUENCE [LARGE SCALE GENOMIC DNA]</scope>
    <source>
        <strain evidence="10 11">AR-3-6</strain>
    </source>
</reference>
<evidence type="ECO:0000256" key="5">
    <source>
        <dbReference type="ARBA" id="ARBA00023136"/>
    </source>
</evidence>
<keyword evidence="4 7" id="KW-0812">Transmembrane</keyword>
<dbReference type="OrthoDB" id="9768177at2"/>
<feature type="domain" description="TonB-dependent receptor plug" evidence="9">
    <location>
        <begin position="151"/>
        <end position="268"/>
    </location>
</feature>
<keyword evidence="2 7" id="KW-0813">Transport</keyword>
<dbReference type="Proteomes" id="UP000294850">
    <property type="component" value="Unassembled WGS sequence"/>
</dbReference>
<dbReference type="NCBIfam" id="TIGR04057">
    <property type="entry name" value="SusC_RagA_signa"/>
    <property type="match status" value="1"/>
</dbReference>
<dbReference type="Pfam" id="PF13715">
    <property type="entry name" value="CarbopepD_reg_2"/>
    <property type="match status" value="1"/>
</dbReference>
<comment type="caution">
    <text evidence="10">The sequence shown here is derived from an EMBL/GenBank/DDBJ whole genome shotgun (WGS) entry which is preliminary data.</text>
</comment>
<dbReference type="InterPro" id="IPR039426">
    <property type="entry name" value="TonB-dep_rcpt-like"/>
</dbReference>
<dbReference type="GO" id="GO:0009279">
    <property type="term" value="C:cell outer membrane"/>
    <property type="evidence" value="ECO:0007669"/>
    <property type="project" value="UniProtKB-SubCell"/>
</dbReference>
<evidence type="ECO:0000256" key="8">
    <source>
        <dbReference type="SAM" id="Phobius"/>
    </source>
</evidence>
<keyword evidence="6 7" id="KW-0998">Cell outer membrane</keyword>
<protein>
    <submittedName>
        <fullName evidence="10">SusC/RagA family TonB-linked outer membrane protein</fullName>
    </submittedName>
</protein>
<keyword evidence="11" id="KW-1185">Reference proteome</keyword>
<dbReference type="InterPro" id="IPR037066">
    <property type="entry name" value="Plug_dom_sf"/>
</dbReference>
<sequence length="1119" mass="123211">MLSFRVKETGMLIFHSITTVAMKIFYCSSGKVLHILFHLLVMSILSGAFNPLLAQSRYIKGKVVAAENGEPLTGATIQLRGSFQGTTTDAGGFFSIPSQGGKPNLIVSFIGYRSVDTLLHLPLQKELVFALQPHVALINEVSVTGYQSIPKERATGSFVQVDNALVSRSVSTNILDRLNGITSGMQFTGITSNATNANPLGRNLGIRIRGESTLADGTQVSRDPLIVLDNFPFEGNLDNINPNDIESVTILKDAAAASIWGARAGNGVIVIVTKKGRANQPLKVEFNSNLTIINKPDLGYDKSFLSSPGYIDAEQYLFSKGYFDADLSNSSNRPPVSPAVQIMADGKAGLLTPQQVNTQLDALRNTDLRSDFEKYIYQKAINQQYSLGLRGGTNHATYHLSAGYDKNISSVKRNGYHRFTLNSLNTYTPVKGLRLTAGINYSTNKTTENNYQNQYGSLTVGGSYTDLFPYARLAGQDGSPLAIVKNYSDTYLNSTEEQGFLDWKYRPLDEIALADNSVRSSNLLLKAAVSYSFSKHLSAEIQYQNEKQSIAGRNYHSQQTYYARDLINRFSAVDSSAAFTYPLPKGGVLELNQAEFNANNLRSQLNFDKTFAGRHAVNAIAGAELRALKTTGFNRISYGYLDETGISVNNLNFSEYLPTNPAGTALIPYPDGNISGFTNRFISYYFNGSYSYDHRYTLTLSGRRDGANIFGAKTNDRITPLWSAGGSWDISSEKFYHLSWLPYLRMRASYGTSGNVYQGSVYVRGTYLASDLTGALFINNLTAPNPELKWETIKTANVGIDFGLVKDRLSGSIEYYNKKGADLIQNQAIAPSAGFNFFYGNSAATATNGIDLTLKSNNLTGSLGWSTTLLVSHLADKITKYDAKLSSGSIQGSSGGRVGMVGKPLYSIFSYKWAGLDAATGDPQGYLNGEISRNYTGIINNFSADSLVFHGSAVPTWFGSLRNDLTFQRWSLSFNLVYKLGYYFRRPGSSINYTDILSGYAHQDYNARWQKPGDELGTQVPSMVYPSNNQRNTFYQYSQALVERADHIRLQDIRLAYTINRKASGSLPFESAQLYLYASNPGIVWRANKQGLDPDYVNVQRRHMLPAPFSLSVGLRADF</sequence>
<name>A0A4R5DL09_9BACT</name>
<dbReference type="InterPro" id="IPR036942">
    <property type="entry name" value="Beta-barrel_TonB_sf"/>
</dbReference>
<gene>
    <name evidence="10" type="ORF">E0F88_16365</name>
</gene>
<comment type="similarity">
    <text evidence="7">Belongs to the TonB-dependent receptor family.</text>
</comment>
<comment type="subcellular location">
    <subcellularLocation>
        <location evidence="1 7">Cell outer membrane</location>
        <topology evidence="1 7">Multi-pass membrane protein</topology>
    </subcellularLocation>
</comment>
<keyword evidence="5 7" id="KW-0472">Membrane</keyword>
<evidence type="ECO:0000256" key="7">
    <source>
        <dbReference type="PROSITE-ProRule" id="PRU01360"/>
    </source>
</evidence>
<organism evidence="10 11">
    <name type="scientific">Dyadobacter psychrotolerans</name>
    <dbReference type="NCBI Taxonomy" id="2541721"/>
    <lineage>
        <taxon>Bacteria</taxon>
        <taxon>Pseudomonadati</taxon>
        <taxon>Bacteroidota</taxon>
        <taxon>Cytophagia</taxon>
        <taxon>Cytophagales</taxon>
        <taxon>Spirosomataceae</taxon>
        <taxon>Dyadobacter</taxon>
    </lineage>
</organism>
<evidence type="ECO:0000256" key="6">
    <source>
        <dbReference type="ARBA" id="ARBA00023237"/>
    </source>
</evidence>
<dbReference type="PROSITE" id="PS52016">
    <property type="entry name" value="TONB_DEPENDENT_REC_3"/>
    <property type="match status" value="1"/>
</dbReference>
<accession>A0A4R5DL09</accession>
<dbReference type="NCBIfam" id="TIGR04056">
    <property type="entry name" value="OMP_RagA_SusC"/>
    <property type="match status" value="1"/>
</dbReference>
<dbReference type="SUPFAM" id="SSF56935">
    <property type="entry name" value="Porins"/>
    <property type="match status" value="1"/>
</dbReference>
<dbReference type="InterPro" id="IPR023996">
    <property type="entry name" value="TonB-dep_OMP_SusC/RagA"/>
</dbReference>